<dbReference type="Pfam" id="PF00067">
    <property type="entry name" value="p450"/>
    <property type="match status" value="1"/>
</dbReference>
<dbReference type="PRINTS" id="PR00385">
    <property type="entry name" value="P450"/>
</dbReference>
<dbReference type="GO" id="GO:0020037">
    <property type="term" value="F:heme binding"/>
    <property type="evidence" value="ECO:0007669"/>
    <property type="project" value="InterPro"/>
</dbReference>
<dbReference type="InterPro" id="IPR050665">
    <property type="entry name" value="Cytochrome_P450_Monooxygen"/>
</dbReference>
<evidence type="ECO:0000256" key="5">
    <source>
        <dbReference type="ARBA" id="ARBA00022723"/>
    </source>
</evidence>
<evidence type="ECO:0000256" key="2">
    <source>
        <dbReference type="ARBA" id="ARBA00010617"/>
    </source>
</evidence>
<evidence type="ECO:0000256" key="12">
    <source>
        <dbReference type="RuleBase" id="RU000461"/>
    </source>
</evidence>
<accession>A0AAP0BHN7</accession>
<reference evidence="14 15" key="1">
    <citation type="journal article" date="2022" name="Nat. Plants">
        <title>Genomes of leafy and leafless Platanthera orchids illuminate the evolution of mycoheterotrophy.</title>
        <authorList>
            <person name="Li M.H."/>
            <person name="Liu K.W."/>
            <person name="Li Z."/>
            <person name="Lu H.C."/>
            <person name="Ye Q.L."/>
            <person name="Zhang D."/>
            <person name="Wang J.Y."/>
            <person name="Li Y.F."/>
            <person name="Zhong Z.M."/>
            <person name="Liu X."/>
            <person name="Yu X."/>
            <person name="Liu D.K."/>
            <person name="Tu X.D."/>
            <person name="Liu B."/>
            <person name="Hao Y."/>
            <person name="Liao X.Y."/>
            <person name="Jiang Y.T."/>
            <person name="Sun W.H."/>
            <person name="Chen J."/>
            <person name="Chen Y.Q."/>
            <person name="Ai Y."/>
            <person name="Zhai J.W."/>
            <person name="Wu S.S."/>
            <person name="Zhou Z."/>
            <person name="Hsiao Y.Y."/>
            <person name="Wu W.L."/>
            <person name="Chen Y.Y."/>
            <person name="Lin Y.F."/>
            <person name="Hsu J.L."/>
            <person name="Li C.Y."/>
            <person name="Wang Z.W."/>
            <person name="Zhao X."/>
            <person name="Zhong W.Y."/>
            <person name="Ma X.K."/>
            <person name="Ma L."/>
            <person name="Huang J."/>
            <person name="Chen G.Z."/>
            <person name="Huang M.Z."/>
            <person name="Huang L."/>
            <person name="Peng D.H."/>
            <person name="Luo Y.B."/>
            <person name="Zou S.Q."/>
            <person name="Chen S.P."/>
            <person name="Lan S."/>
            <person name="Tsai W.C."/>
            <person name="Van de Peer Y."/>
            <person name="Liu Z.J."/>
        </authorList>
    </citation>
    <scope>NUCLEOTIDE SEQUENCE [LARGE SCALE GENOMIC DNA]</scope>
    <source>
        <strain evidence="14">Lor287</strain>
    </source>
</reference>
<dbReference type="InterPro" id="IPR017972">
    <property type="entry name" value="Cyt_P450_CS"/>
</dbReference>
<dbReference type="GO" id="GO:0005506">
    <property type="term" value="F:iron ion binding"/>
    <property type="evidence" value="ECO:0007669"/>
    <property type="project" value="InterPro"/>
</dbReference>
<proteinExistence type="inferred from homology"/>
<evidence type="ECO:0000256" key="8">
    <source>
        <dbReference type="ARBA" id="ARBA00023004"/>
    </source>
</evidence>
<evidence type="ECO:0000256" key="11">
    <source>
        <dbReference type="PIRSR" id="PIRSR602401-1"/>
    </source>
</evidence>
<keyword evidence="3 11" id="KW-0349">Heme</keyword>
<protein>
    <submittedName>
        <fullName evidence="14">Cytochrome P450 734A6</fullName>
    </submittedName>
</protein>
<feature type="transmembrane region" description="Helical" evidence="13">
    <location>
        <begin position="20"/>
        <end position="44"/>
    </location>
</feature>
<evidence type="ECO:0000256" key="13">
    <source>
        <dbReference type="SAM" id="Phobius"/>
    </source>
</evidence>
<dbReference type="AlphaFoldDB" id="A0AAP0BHN7"/>
<evidence type="ECO:0000256" key="7">
    <source>
        <dbReference type="ARBA" id="ARBA00023002"/>
    </source>
</evidence>
<dbReference type="PANTHER" id="PTHR24282:SF211">
    <property type="entry name" value="CYTOCHROME P450-RELATED"/>
    <property type="match status" value="1"/>
</dbReference>
<keyword evidence="10 13" id="KW-0472">Membrane</keyword>
<evidence type="ECO:0000256" key="10">
    <source>
        <dbReference type="ARBA" id="ARBA00023136"/>
    </source>
</evidence>
<dbReference type="PRINTS" id="PR00463">
    <property type="entry name" value="EP450I"/>
</dbReference>
<dbReference type="GO" id="GO:0016705">
    <property type="term" value="F:oxidoreductase activity, acting on paired donors, with incorporation or reduction of molecular oxygen"/>
    <property type="evidence" value="ECO:0007669"/>
    <property type="project" value="InterPro"/>
</dbReference>
<feature type="binding site" description="axial binding residue" evidence="11">
    <location>
        <position position="470"/>
    </location>
    <ligand>
        <name>heme</name>
        <dbReference type="ChEBI" id="CHEBI:30413"/>
    </ligand>
    <ligandPart>
        <name>Fe</name>
        <dbReference type="ChEBI" id="CHEBI:18248"/>
    </ligandPart>
</feature>
<evidence type="ECO:0000256" key="3">
    <source>
        <dbReference type="ARBA" id="ARBA00022617"/>
    </source>
</evidence>
<comment type="similarity">
    <text evidence="2 12">Belongs to the cytochrome P450 family.</text>
</comment>
<evidence type="ECO:0000313" key="15">
    <source>
        <dbReference type="Proteomes" id="UP001418222"/>
    </source>
</evidence>
<dbReference type="PANTHER" id="PTHR24282">
    <property type="entry name" value="CYTOCHROME P450 FAMILY MEMBER"/>
    <property type="match status" value="1"/>
</dbReference>
<dbReference type="GO" id="GO:0016020">
    <property type="term" value="C:membrane"/>
    <property type="evidence" value="ECO:0007669"/>
    <property type="project" value="UniProtKB-SubCell"/>
</dbReference>
<dbReference type="GO" id="GO:0004497">
    <property type="term" value="F:monooxygenase activity"/>
    <property type="evidence" value="ECO:0007669"/>
    <property type="project" value="UniProtKB-KW"/>
</dbReference>
<dbReference type="InterPro" id="IPR002401">
    <property type="entry name" value="Cyt_P450_E_grp-I"/>
</dbReference>
<organism evidence="14 15">
    <name type="scientific">Platanthera zijinensis</name>
    <dbReference type="NCBI Taxonomy" id="2320716"/>
    <lineage>
        <taxon>Eukaryota</taxon>
        <taxon>Viridiplantae</taxon>
        <taxon>Streptophyta</taxon>
        <taxon>Embryophyta</taxon>
        <taxon>Tracheophyta</taxon>
        <taxon>Spermatophyta</taxon>
        <taxon>Magnoliopsida</taxon>
        <taxon>Liliopsida</taxon>
        <taxon>Asparagales</taxon>
        <taxon>Orchidaceae</taxon>
        <taxon>Orchidoideae</taxon>
        <taxon>Orchideae</taxon>
        <taxon>Orchidinae</taxon>
        <taxon>Platanthera</taxon>
    </lineage>
</organism>
<keyword evidence="8 11" id="KW-0408">Iron</keyword>
<keyword evidence="15" id="KW-1185">Reference proteome</keyword>
<evidence type="ECO:0000256" key="1">
    <source>
        <dbReference type="ARBA" id="ARBA00004370"/>
    </source>
</evidence>
<keyword evidence="4 13" id="KW-0812">Transmembrane</keyword>
<dbReference type="GO" id="GO:0006629">
    <property type="term" value="P:lipid metabolic process"/>
    <property type="evidence" value="ECO:0007669"/>
    <property type="project" value="UniProtKB-ARBA"/>
</dbReference>
<comment type="subcellular location">
    <subcellularLocation>
        <location evidence="1">Membrane</location>
    </subcellularLocation>
</comment>
<evidence type="ECO:0000313" key="14">
    <source>
        <dbReference type="EMBL" id="KAK8937191.1"/>
    </source>
</evidence>
<comment type="caution">
    <text evidence="14">The sequence shown here is derived from an EMBL/GenBank/DDBJ whole genome shotgun (WGS) entry which is preliminary data.</text>
</comment>
<dbReference type="InterPro" id="IPR001128">
    <property type="entry name" value="Cyt_P450"/>
</dbReference>
<gene>
    <name evidence="14" type="primary">CYP734A6</name>
    <name evidence="14" type="ORF">KSP39_PZI012791</name>
</gene>
<evidence type="ECO:0000256" key="6">
    <source>
        <dbReference type="ARBA" id="ARBA00022989"/>
    </source>
</evidence>
<dbReference type="EMBL" id="JBBWWQ010000010">
    <property type="protein sequence ID" value="KAK8937191.1"/>
    <property type="molecule type" value="Genomic_DNA"/>
</dbReference>
<evidence type="ECO:0000256" key="4">
    <source>
        <dbReference type="ARBA" id="ARBA00022692"/>
    </source>
</evidence>
<keyword evidence="5 11" id="KW-0479">Metal-binding</keyword>
<sequence length="522" mass="59191">MPASLLHSAYKPTLPPEMYPFFPVILLLCLSLLFLKALHSFLWLPHQIDRHFRRQGITGPPRRFLAGGNAGDIRRLFMTAQSPTIPQLSHDIAGRVAPHYSQWSTQYGRSFLYWFGSQPRLAIGDPAAVRAAMTDTSGAIDKGRPIPALRELFGEGLVLLTGEKWARHRRIVGHAFSTERVKSWIPVIAMSVANMLDIWEMEGGKNSEFEIDVHKYCHLFSADVISRIAFGSNYEEGKRIFELQEEQLPLVSLALRSVHIPGFSYLPTAKNRKRWRLNKEIGDSLQRLISINGEKSENLKNLLGLMISANKNEGKDKIGMNEIIDECKTFYFAGKETTANVLTWAILVLAIHQDWLIKAREEVISICGRERHPKIEDLNRFRIVSMILKETMRLYPPAALFNRVTKKNVKIGGIDIPASTFLYAPVISIHHDAEHWGPDANEFNPLRFSSFDKGEKHAAFFPFGVGPRICVGQNLALVELKVALSMILQRFEFEVSPGYVHSPRMLMTVEPQYGVQILLRKV</sequence>
<dbReference type="PROSITE" id="PS00086">
    <property type="entry name" value="CYTOCHROME_P450"/>
    <property type="match status" value="1"/>
</dbReference>
<dbReference type="Proteomes" id="UP001418222">
    <property type="component" value="Unassembled WGS sequence"/>
</dbReference>
<name>A0AAP0BHN7_9ASPA</name>
<dbReference type="Gene3D" id="1.10.630.10">
    <property type="entry name" value="Cytochrome P450"/>
    <property type="match status" value="1"/>
</dbReference>
<dbReference type="SUPFAM" id="SSF48264">
    <property type="entry name" value="Cytochrome P450"/>
    <property type="match status" value="1"/>
</dbReference>
<keyword evidence="9 12" id="KW-0503">Monooxygenase</keyword>
<keyword evidence="7 12" id="KW-0560">Oxidoreductase</keyword>
<keyword evidence="6 13" id="KW-1133">Transmembrane helix</keyword>
<evidence type="ECO:0000256" key="9">
    <source>
        <dbReference type="ARBA" id="ARBA00023033"/>
    </source>
</evidence>
<dbReference type="InterPro" id="IPR036396">
    <property type="entry name" value="Cyt_P450_sf"/>
</dbReference>
<comment type="cofactor">
    <cofactor evidence="11">
        <name>heme</name>
        <dbReference type="ChEBI" id="CHEBI:30413"/>
    </cofactor>
</comment>